<feature type="transmembrane region" description="Helical" evidence="1">
    <location>
        <begin position="289"/>
        <end position="311"/>
    </location>
</feature>
<keyword evidence="1" id="KW-1133">Transmembrane helix</keyword>
<proteinExistence type="predicted"/>
<feature type="transmembrane region" description="Helical" evidence="1">
    <location>
        <begin position="92"/>
        <end position="113"/>
    </location>
</feature>
<dbReference type="KEGG" id="bhu:bhn_I0595"/>
<accession>A0A1D9NZI4</accession>
<feature type="transmembrane region" description="Helical" evidence="1">
    <location>
        <begin position="433"/>
        <end position="451"/>
    </location>
</feature>
<feature type="transmembrane region" description="Helical" evidence="1">
    <location>
        <begin position="29"/>
        <end position="47"/>
    </location>
</feature>
<keyword evidence="1" id="KW-0812">Transmembrane</keyword>
<feature type="transmembrane region" description="Helical" evidence="1">
    <location>
        <begin position="169"/>
        <end position="187"/>
    </location>
</feature>
<feature type="transmembrane region" description="Helical" evidence="1">
    <location>
        <begin position="357"/>
        <end position="379"/>
    </location>
</feature>
<dbReference type="EMBL" id="CP017831">
    <property type="protein sequence ID" value="AOZ95629.1"/>
    <property type="molecule type" value="Genomic_DNA"/>
</dbReference>
<feature type="transmembrane region" description="Helical" evidence="1">
    <location>
        <begin position="6"/>
        <end position="22"/>
    </location>
</feature>
<feature type="transmembrane region" description="Helical" evidence="1">
    <location>
        <begin position="463"/>
        <end position="482"/>
    </location>
</feature>
<evidence type="ECO:0000313" key="2">
    <source>
        <dbReference type="EMBL" id="AOZ95629.1"/>
    </source>
</evidence>
<keyword evidence="1" id="KW-0472">Membrane</keyword>
<feature type="transmembrane region" description="Helical" evidence="1">
    <location>
        <begin position="254"/>
        <end position="282"/>
    </location>
</feature>
<evidence type="ECO:0000256" key="1">
    <source>
        <dbReference type="SAM" id="Phobius"/>
    </source>
</evidence>
<sequence length="624" mass="69875">MITFFITFIALFLGSALISIRYKQILGDAIALCTAGLILVLYVLAFFRGMKFIGVLAFLFCAAFGVLLFRMDKAGRSDLVKELGRTLADPTNFMLILALVLVTVMTLETPFTWWDDINFWSSDAKQLFFMNGFPGKYGNVSPEFGDYPPVTSIFKWLFLQLGMKEYRESLQFAGYFALNALFLMPLFGRIKKTGLGTAVNVLGFVVVMMLPGVFNGIIYYGTPADITMGIIYGALLLTMIEGKYGSDSLLYVKIAAFTAVLFLTKSVGVEWAVFALIFYILICKKDKKIFGAAAFSGITYGSWLVFCLINRRVAKLTGAGLKMATSGTYTAPQNAADKARFFAEGFLTMPMHADRNLTFDISVCAGVVILFAFLFVLYYKKLMDISEIKKVGAFLIVTGLITYGIIFLAHISIFQTEDQYLDAYAMAVSMGRYGFPFLFGGYYLLMGTLFSRLEEVQEKKFKMIAATVTFAFVLLTADYAGIYKHLSGYRKDVSENNAYNHDMVGDDGRIIVDKVLRDKSLWGKRVLIIRDGHTYHWVHDTYISKEASPVALVYDSFKAEEDSSDTMMQKIISDHASYIYVEDEDNLSKELFAPLMSAGQDFEPGEIYEVNWNNGGILLSKKTN</sequence>
<dbReference type="OrthoDB" id="1993544at2"/>
<dbReference type="Proteomes" id="UP000179284">
    <property type="component" value="Chromosome I"/>
</dbReference>
<dbReference type="AlphaFoldDB" id="A0A1D9NZI4"/>
<organism evidence="2 3">
    <name type="scientific">Butyrivibrio hungatei</name>
    <dbReference type="NCBI Taxonomy" id="185008"/>
    <lineage>
        <taxon>Bacteria</taxon>
        <taxon>Bacillati</taxon>
        <taxon>Bacillota</taxon>
        <taxon>Clostridia</taxon>
        <taxon>Lachnospirales</taxon>
        <taxon>Lachnospiraceae</taxon>
        <taxon>Butyrivibrio</taxon>
    </lineage>
</organism>
<reference evidence="3" key="1">
    <citation type="submission" date="2016-10" db="EMBL/GenBank/DDBJ databases">
        <title>The complete genome sequence of the rumen bacterium Butyrivibrio hungatei MB2003.</title>
        <authorList>
            <person name="Palevich N."/>
            <person name="Kelly W.J."/>
            <person name="Leahy S.C."/>
            <person name="Altermann E."/>
            <person name="Rakonjac J."/>
            <person name="Attwood G.T."/>
        </authorList>
    </citation>
    <scope>NUCLEOTIDE SEQUENCE [LARGE SCALE GENOMIC DNA]</scope>
    <source>
        <strain evidence="3">MB2003</strain>
    </source>
</reference>
<feature type="transmembrane region" description="Helical" evidence="1">
    <location>
        <begin position="391"/>
        <end position="413"/>
    </location>
</feature>
<dbReference type="RefSeq" id="WP_071175393.1">
    <property type="nucleotide sequence ID" value="NZ_CP017831.1"/>
</dbReference>
<protein>
    <recommendedName>
        <fullName evidence="4">Dolichyl-phosphate-mannose-protein mannosyltransferase</fullName>
    </recommendedName>
</protein>
<evidence type="ECO:0000313" key="3">
    <source>
        <dbReference type="Proteomes" id="UP000179284"/>
    </source>
</evidence>
<name>A0A1D9NZI4_9FIRM</name>
<evidence type="ECO:0008006" key="4">
    <source>
        <dbReference type="Google" id="ProtNLM"/>
    </source>
</evidence>
<gene>
    <name evidence="2" type="ORF">bhn_I0595</name>
</gene>
<feature type="transmembrane region" description="Helical" evidence="1">
    <location>
        <begin position="53"/>
        <end position="71"/>
    </location>
</feature>
<feature type="transmembrane region" description="Helical" evidence="1">
    <location>
        <begin position="199"/>
        <end position="220"/>
    </location>
</feature>
<keyword evidence="3" id="KW-1185">Reference proteome</keyword>